<evidence type="ECO:0000259" key="5">
    <source>
        <dbReference type="Pfam" id="PF16363"/>
    </source>
</evidence>
<dbReference type="Gene3D" id="3.40.50.720">
    <property type="entry name" value="NAD(P)-binding Rossmann-like Domain"/>
    <property type="match status" value="1"/>
</dbReference>
<dbReference type="SUPFAM" id="SSF51735">
    <property type="entry name" value="NAD(P)-binding Rossmann-fold domains"/>
    <property type="match status" value="1"/>
</dbReference>
<feature type="domain" description="NAD(P)-binding" evidence="5">
    <location>
        <begin position="10"/>
        <end position="335"/>
    </location>
</feature>
<protein>
    <recommendedName>
        <fullName evidence="3">GDP-mannose 4,6-dehydratase</fullName>
        <ecNumber evidence="3">4.2.1.47</ecNumber>
    </recommendedName>
</protein>
<dbReference type="OrthoDB" id="9779041at2"/>
<proteinExistence type="inferred from homology"/>
<dbReference type="RefSeq" id="WP_032513033.1">
    <property type="nucleotide sequence ID" value="NZ_JNAJ01000004.1"/>
</dbReference>
<dbReference type="InterPro" id="IPR006368">
    <property type="entry name" value="GDP_Man_deHydtase"/>
</dbReference>
<keyword evidence="4" id="KW-0456">Lyase</keyword>
<dbReference type="AlphaFoldDB" id="A0A0A1ZX13"/>
<dbReference type="GO" id="GO:0008446">
    <property type="term" value="F:GDP-mannose 4,6-dehydratase activity"/>
    <property type="evidence" value="ECO:0007669"/>
    <property type="project" value="UniProtKB-EC"/>
</dbReference>
<dbReference type="GO" id="GO:0019673">
    <property type="term" value="P:GDP-mannose metabolic process"/>
    <property type="evidence" value="ECO:0007669"/>
    <property type="project" value="InterPro"/>
</dbReference>
<dbReference type="Pfam" id="PF16363">
    <property type="entry name" value="GDP_Man_Dehyd"/>
    <property type="match status" value="1"/>
</dbReference>
<dbReference type="EC" id="4.2.1.47" evidence="3"/>
<evidence type="ECO:0000256" key="4">
    <source>
        <dbReference type="ARBA" id="ARBA00023239"/>
    </source>
</evidence>
<dbReference type="EMBL" id="JNAJ01000004">
    <property type="protein sequence ID" value="KGF93091.1"/>
    <property type="molecule type" value="Genomic_DNA"/>
</dbReference>
<evidence type="ECO:0000313" key="7">
    <source>
        <dbReference type="Proteomes" id="UP000030491"/>
    </source>
</evidence>
<gene>
    <name evidence="6" type="ORF">EU93_0266</name>
</gene>
<sequence>MIKNSPQKHLIIGGSGQDGSLLSNFLISKGHEVHITCRNITSFSLERLNYLKIKDRLTIHKCDIKDLNSFQKTLESVLPEYIYFLAGYTKTADSFSDILEVADSNLKPICFLLDFLRKNIPDTRCLFAGSSEIFGQENVNEKVTLKSKVNPTNPYGASKLFLFNVVKQYRDYYNLPVMTAVLFNHESELRSHFFVTKKITKNLVTFTKNNDYSFQLGNISSQRDWSSAKDFVRCFYYALNVKTKIEDILLASGRLRTVREFINISANYLGLKLVSEGEGINEKIYCKKSGKLIISMSPRFYRELDTPGLVGDPTDTIKKTGWEPEYSLEEIIKDMINYDIEKSKS</sequence>
<keyword evidence="6" id="KW-0413">Isomerase</keyword>
<dbReference type="PANTHER" id="PTHR43715:SF1">
    <property type="entry name" value="GDP-MANNOSE 4,6 DEHYDRATASE"/>
    <property type="match status" value="1"/>
</dbReference>
<evidence type="ECO:0000313" key="6">
    <source>
        <dbReference type="EMBL" id="KGF93091.1"/>
    </source>
</evidence>
<name>A0A0A1ZX13_PROMR</name>
<evidence type="ECO:0000256" key="1">
    <source>
        <dbReference type="ARBA" id="ARBA00001937"/>
    </source>
</evidence>
<organism evidence="6 7">
    <name type="scientific">Prochlorococcus marinus str. MIT 9116</name>
    <dbReference type="NCBI Taxonomy" id="167544"/>
    <lineage>
        <taxon>Bacteria</taxon>
        <taxon>Bacillati</taxon>
        <taxon>Cyanobacteriota</taxon>
        <taxon>Cyanophyceae</taxon>
        <taxon>Synechococcales</taxon>
        <taxon>Prochlorococcaceae</taxon>
        <taxon>Prochlorococcus</taxon>
    </lineage>
</organism>
<dbReference type="Gene3D" id="3.90.25.10">
    <property type="entry name" value="UDP-galactose 4-epimerase, domain 1"/>
    <property type="match status" value="1"/>
</dbReference>
<dbReference type="InterPro" id="IPR036291">
    <property type="entry name" value="NAD(P)-bd_dom_sf"/>
</dbReference>
<dbReference type="PANTHER" id="PTHR43715">
    <property type="entry name" value="GDP-MANNOSE 4,6-DEHYDRATASE"/>
    <property type="match status" value="1"/>
</dbReference>
<reference evidence="7" key="1">
    <citation type="journal article" date="2014" name="Sci. Data">
        <title>Genomes of diverse isolates of the marine cyanobacterium Prochlorococcus.</title>
        <authorList>
            <person name="Biller S."/>
            <person name="Berube P."/>
            <person name="Thompson J."/>
            <person name="Kelly L."/>
            <person name="Roggensack S."/>
            <person name="Awad L."/>
            <person name="Roache-Johnson K."/>
            <person name="Ding H."/>
            <person name="Giovannoni S.J."/>
            <person name="Moore L.R."/>
            <person name="Chisholm S.W."/>
        </authorList>
    </citation>
    <scope>NUCLEOTIDE SEQUENCE [LARGE SCALE GENOMIC DNA]</scope>
</reference>
<dbReference type="InterPro" id="IPR016040">
    <property type="entry name" value="NAD(P)-bd_dom"/>
</dbReference>
<accession>A0A0A1ZX13</accession>
<comment type="similarity">
    <text evidence="2">Belongs to the NAD(P)-dependent epimerase/dehydratase family. GDP-mannose 4,6-dehydratase subfamily.</text>
</comment>
<comment type="caution">
    <text evidence="6">The sequence shown here is derived from an EMBL/GenBank/DDBJ whole genome shotgun (WGS) entry which is preliminary data.</text>
</comment>
<comment type="cofactor">
    <cofactor evidence="1">
        <name>NADP(+)</name>
        <dbReference type="ChEBI" id="CHEBI:58349"/>
    </cofactor>
</comment>
<evidence type="ECO:0000256" key="3">
    <source>
        <dbReference type="ARBA" id="ARBA00011989"/>
    </source>
</evidence>
<dbReference type="Proteomes" id="UP000030491">
    <property type="component" value="Unassembled WGS sequence"/>
</dbReference>
<dbReference type="GO" id="GO:0016853">
    <property type="term" value="F:isomerase activity"/>
    <property type="evidence" value="ECO:0007669"/>
    <property type="project" value="UniProtKB-KW"/>
</dbReference>
<evidence type="ECO:0000256" key="2">
    <source>
        <dbReference type="ARBA" id="ARBA00009263"/>
    </source>
</evidence>